<organism evidence="2 3">
    <name type="scientific">Candidatus Nealsonbacteria bacterium CG23_combo_of_CG06-09_8_20_14_all_36_12</name>
    <dbReference type="NCBI Taxonomy" id="1974718"/>
    <lineage>
        <taxon>Bacteria</taxon>
        <taxon>Candidatus Nealsoniibacteriota</taxon>
    </lineage>
</organism>
<gene>
    <name evidence="2" type="ORF">COX34_01255</name>
</gene>
<comment type="caution">
    <text evidence="2">The sequence shown here is derived from an EMBL/GenBank/DDBJ whole genome shotgun (WGS) entry which is preliminary data.</text>
</comment>
<sequence>MCFKKNKRGKVLVLIDWENLSKSVITTFRITERYSELQELNKVIEKIADEVGDIYKVKVFCPLHQASLWGKDFYKLGFFIEFCPPSDDKKGEEEDTTDKILMAYGRKDLEGVRGLTHFCLGSGDQDFIPLLREAKWMGKKTIIIAGSLKSLAKEVIPYADKIYFLFEN</sequence>
<dbReference type="Proteomes" id="UP000228681">
    <property type="component" value="Unassembled WGS sequence"/>
</dbReference>
<reference evidence="2 3" key="1">
    <citation type="submission" date="2017-09" db="EMBL/GenBank/DDBJ databases">
        <title>Depth-based differentiation of microbial function through sediment-hosted aquifers and enrichment of novel symbionts in the deep terrestrial subsurface.</title>
        <authorList>
            <person name="Probst A.J."/>
            <person name="Ladd B."/>
            <person name="Jarett J.K."/>
            <person name="Geller-Mcgrath D.E."/>
            <person name="Sieber C.M."/>
            <person name="Emerson J.B."/>
            <person name="Anantharaman K."/>
            <person name="Thomas B.C."/>
            <person name="Malmstrom R."/>
            <person name="Stieglmeier M."/>
            <person name="Klingl A."/>
            <person name="Woyke T."/>
            <person name="Ryan C.M."/>
            <person name="Banfield J.F."/>
        </authorList>
    </citation>
    <scope>NUCLEOTIDE SEQUENCE [LARGE SCALE GENOMIC DNA]</scope>
    <source>
        <strain evidence="2">CG23_combo_of_CG06-09_8_20_14_all_36_12</strain>
    </source>
</reference>
<protein>
    <recommendedName>
        <fullName evidence="1">NYN domain-containing protein</fullName>
    </recommendedName>
</protein>
<dbReference type="InterPro" id="IPR021139">
    <property type="entry name" value="NYN"/>
</dbReference>
<dbReference type="EMBL" id="PCRS01000018">
    <property type="protein sequence ID" value="PIP24986.1"/>
    <property type="molecule type" value="Genomic_DNA"/>
</dbReference>
<evidence type="ECO:0000259" key="1">
    <source>
        <dbReference type="Pfam" id="PF01936"/>
    </source>
</evidence>
<dbReference type="Gene3D" id="3.40.50.1010">
    <property type="entry name" value="5'-nuclease"/>
    <property type="match status" value="1"/>
</dbReference>
<feature type="domain" description="NYN" evidence="1">
    <location>
        <begin position="10"/>
        <end position="164"/>
    </location>
</feature>
<dbReference type="Pfam" id="PF01936">
    <property type="entry name" value="NYN"/>
    <property type="match status" value="1"/>
</dbReference>
<proteinExistence type="predicted"/>
<dbReference type="AlphaFoldDB" id="A0A2G9Z0G3"/>
<evidence type="ECO:0000313" key="2">
    <source>
        <dbReference type="EMBL" id="PIP24986.1"/>
    </source>
</evidence>
<accession>A0A2G9Z0G3</accession>
<dbReference type="GO" id="GO:0004540">
    <property type="term" value="F:RNA nuclease activity"/>
    <property type="evidence" value="ECO:0007669"/>
    <property type="project" value="InterPro"/>
</dbReference>
<name>A0A2G9Z0G3_9BACT</name>
<evidence type="ECO:0000313" key="3">
    <source>
        <dbReference type="Proteomes" id="UP000228681"/>
    </source>
</evidence>